<dbReference type="RefSeq" id="WP_406763638.1">
    <property type="nucleotide sequence ID" value="NZ_JBJHZY010000001.1"/>
</dbReference>
<gene>
    <name evidence="1" type="ORF">ACJDUH_02840</name>
</gene>
<protein>
    <submittedName>
        <fullName evidence="1">Uncharacterized protein</fullName>
    </submittedName>
</protein>
<comment type="caution">
    <text evidence="1">The sequence shown here is derived from an EMBL/GenBank/DDBJ whole genome shotgun (WGS) entry which is preliminary data.</text>
</comment>
<dbReference type="EMBL" id="JBJHZY010000001">
    <property type="protein sequence ID" value="MFL0267027.1"/>
    <property type="molecule type" value="Genomic_DNA"/>
</dbReference>
<name>A0ABW8TNN2_9CLOT</name>
<organism evidence="1 2">
    <name type="scientific">Candidatus Clostridium radicumherbarum</name>
    <dbReference type="NCBI Taxonomy" id="3381662"/>
    <lineage>
        <taxon>Bacteria</taxon>
        <taxon>Bacillati</taxon>
        <taxon>Bacillota</taxon>
        <taxon>Clostridia</taxon>
        <taxon>Eubacteriales</taxon>
        <taxon>Clostridiaceae</taxon>
        <taxon>Clostridium</taxon>
    </lineage>
</organism>
<evidence type="ECO:0000313" key="1">
    <source>
        <dbReference type="EMBL" id="MFL0267027.1"/>
    </source>
</evidence>
<proteinExistence type="predicted"/>
<accession>A0ABW8TNN2</accession>
<dbReference type="Proteomes" id="UP001623661">
    <property type="component" value="Unassembled WGS sequence"/>
</dbReference>
<reference evidence="1 2" key="1">
    <citation type="submission" date="2024-11" db="EMBL/GenBank/DDBJ databases">
        <authorList>
            <person name="Heng Y.C."/>
            <person name="Lim A.C.H."/>
            <person name="Lee J.K.Y."/>
            <person name="Kittelmann S."/>
        </authorList>
    </citation>
    <scope>NUCLEOTIDE SEQUENCE [LARGE SCALE GENOMIC DNA]</scope>
    <source>
        <strain evidence="1 2">WILCCON 0202</strain>
    </source>
</reference>
<keyword evidence="2" id="KW-1185">Reference proteome</keyword>
<sequence length="212" mass="25166">MDIDIKNKVTVELPANIEELNSKEIWGVLYGKKLNTKKNILEYIDIIKVLKQNDLSSETIQDTYTFVYDAIEEMSSIIKVNTKMFLKNQLKAQLGKYVKEKDPKPINYFIEFFKEAYPANNRRKDFTWVLMDINKITDEQIWTTLAYINGWSLKDNNRLDENQKKDIIKMVELLVSRNNLRYINNTRSLDKLLKDLNIKIITLKDKFKVFKQ</sequence>
<evidence type="ECO:0000313" key="2">
    <source>
        <dbReference type="Proteomes" id="UP001623661"/>
    </source>
</evidence>